<name>A0A1F7L047_9BACT</name>
<sequence>MHRYLKTEGIVIKKRQLMGKDTIITFFTLEQGKITAIAKGVRKIVSKRLSSLMTGNLIQMVLYERKEYYYIQSAQIISIFSRIKKDEQLLKQLYFFLFILDQLLPERQKETSIYFLFKRFLIELSRGELEPIRMKHYCDNLLTHSGYRVEADTLVETIVRIEQIMGKKVSSLLYN</sequence>
<keyword evidence="3" id="KW-0234">DNA repair</keyword>
<comment type="caution">
    <text evidence="5">The sequence shown here is derived from an EMBL/GenBank/DDBJ whole genome shotgun (WGS) entry which is preliminary data.</text>
</comment>
<gene>
    <name evidence="5" type="ORF">A3K52_01300</name>
</gene>
<evidence type="ECO:0000313" key="6">
    <source>
        <dbReference type="Proteomes" id="UP000177050"/>
    </source>
</evidence>
<protein>
    <submittedName>
        <fullName evidence="5">DNA repair protein RecO</fullName>
    </submittedName>
</protein>
<dbReference type="InterPro" id="IPR022572">
    <property type="entry name" value="DNA_rep/recomb_RecO_N"/>
</dbReference>
<dbReference type="NCBIfam" id="TIGR00613">
    <property type="entry name" value="reco"/>
    <property type="match status" value="1"/>
</dbReference>
<organism evidence="5 6">
    <name type="scientific">Candidatus Roizmanbacteria bacterium RIFOXYD1_FULL_38_12</name>
    <dbReference type="NCBI Taxonomy" id="1802093"/>
    <lineage>
        <taxon>Bacteria</taxon>
        <taxon>Candidatus Roizmaniibacteriota</taxon>
    </lineage>
</organism>
<dbReference type="GO" id="GO:0006302">
    <property type="term" value="P:double-strand break repair"/>
    <property type="evidence" value="ECO:0007669"/>
    <property type="project" value="TreeGrafter"/>
</dbReference>
<evidence type="ECO:0000259" key="4">
    <source>
        <dbReference type="Pfam" id="PF11967"/>
    </source>
</evidence>
<dbReference type="Gene3D" id="2.40.50.140">
    <property type="entry name" value="Nucleic acid-binding proteins"/>
    <property type="match status" value="1"/>
</dbReference>
<proteinExistence type="predicted"/>
<keyword evidence="1" id="KW-0227">DNA damage</keyword>
<dbReference type="Pfam" id="PF11967">
    <property type="entry name" value="RecO_N"/>
    <property type="match status" value="1"/>
</dbReference>
<dbReference type="GO" id="GO:0043590">
    <property type="term" value="C:bacterial nucleoid"/>
    <property type="evidence" value="ECO:0007669"/>
    <property type="project" value="TreeGrafter"/>
</dbReference>
<feature type="domain" description="DNA replication/recombination mediator RecO N-terminal" evidence="4">
    <location>
        <begin position="1"/>
        <end position="80"/>
    </location>
</feature>
<dbReference type="EMBL" id="MGBR01000001">
    <property type="protein sequence ID" value="OGK73414.1"/>
    <property type="molecule type" value="Genomic_DNA"/>
</dbReference>
<dbReference type="PANTHER" id="PTHR33991">
    <property type="entry name" value="DNA REPAIR PROTEIN RECO"/>
    <property type="match status" value="1"/>
</dbReference>
<dbReference type="InterPro" id="IPR003717">
    <property type="entry name" value="RecO"/>
</dbReference>
<dbReference type="AlphaFoldDB" id="A0A1F7L047"/>
<dbReference type="Proteomes" id="UP000177050">
    <property type="component" value="Unassembled WGS sequence"/>
</dbReference>
<accession>A0A1F7L047</accession>
<dbReference type="SUPFAM" id="SSF50249">
    <property type="entry name" value="Nucleic acid-binding proteins"/>
    <property type="match status" value="1"/>
</dbReference>
<evidence type="ECO:0000313" key="5">
    <source>
        <dbReference type="EMBL" id="OGK73414.1"/>
    </source>
</evidence>
<keyword evidence="2" id="KW-0233">DNA recombination</keyword>
<dbReference type="GO" id="GO:0006310">
    <property type="term" value="P:DNA recombination"/>
    <property type="evidence" value="ECO:0007669"/>
    <property type="project" value="UniProtKB-KW"/>
</dbReference>
<evidence type="ECO:0000256" key="3">
    <source>
        <dbReference type="ARBA" id="ARBA00023204"/>
    </source>
</evidence>
<evidence type="ECO:0000256" key="1">
    <source>
        <dbReference type="ARBA" id="ARBA00022763"/>
    </source>
</evidence>
<evidence type="ECO:0000256" key="2">
    <source>
        <dbReference type="ARBA" id="ARBA00023172"/>
    </source>
</evidence>
<dbReference type="InterPro" id="IPR012340">
    <property type="entry name" value="NA-bd_OB-fold"/>
</dbReference>
<reference evidence="5 6" key="1">
    <citation type="journal article" date="2016" name="Nat. Commun.">
        <title>Thousands of microbial genomes shed light on interconnected biogeochemical processes in an aquifer system.</title>
        <authorList>
            <person name="Anantharaman K."/>
            <person name="Brown C.T."/>
            <person name="Hug L.A."/>
            <person name="Sharon I."/>
            <person name="Castelle C.J."/>
            <person name="Probst A.J."/>
            <person name="Thomas B.C."/>
            <person name="Singh A."/>
            <person name="Wilkins M.J."/>
            <person name="Karaoz U."/>
            <person name="Brodie E.L."/>
            <person name="Williams K.H."/>
            <person name="Hubbard S.S."/>
            <person name="Banfield J.F."/>
        </authorList>
    </citation>
    <scope>NUCLEOTIDE SEQUENCE [LARGE SCALE GENOMIC DNA]</scope>
</reference>
<dbReference type="PANTHER" id="PTHR33991:SF1">
    <property type="entry name" value="DNA REPAIR PROTEIN RECO"/>
    <property type="match status" value="1"/>
</dbReference>